<keyword evidence="3 10" id="KW-0813">Transport</keyword>
<evidence type="ECO:0000256" key="7">
    <source>
        <dbReference type="ARBA" id="ARBA00022989"/>
    </source>
</evidence>
<evidence type="ECO:0000259" key="11">
    <source>
        <dbReference type="Pfam" id="PF04678"/>
    </source>
</evidence>
<dbReference type="Pfam" id="PF04678">
    <property type="entry name" value="MCU"/>
    <property type="match status" value="1"/>
</dbReference>
<reference evidence="12 13" key="1">
    <citation type="submission" date="2020-06" db="EMBL/GenBank/DDBJ databases">
        <authorList>
            <consortium name="Wellcome Sanger Institute Data Sharing"/>
        </authorList>
    </citation>
    <scope>NUCLEOTIDE SEQUENCE [LARGE SCALE GENOMIC DNA]</scope>
</reference>
<evidence type="ECO:0000256" key="8">
    <source>
        <dbReference type="ARBA" id="ARBA00023065"/>
    </source>
</evidence>
<feature type="transmembrane region" description="Helical" evidence="10">
    <location>
        <begin position="240"/>
        <end position="258"/>
    </location>
</feature>
<dbReference type="GO" id="GO:0036444">
    <property type="term" value="P:calcium import into the mitochondrion"/>
    <property type="evidence" value="ECO:0007669"/>
    <property type="project" value="TreeGrafter"/>
</dbReference>
<dbReference type="PANTHER" id="PTHR13462:SF6">
    <property type="entry name" value="CALCIUM UNIPORTER REGULATORY SUBUNIT MCUB, MITOCHONDRIAL"/>
    <property type="match status" value="1"/>
</dbReference>
<dbReference type="PANTHER" id="PTHR13462">
    <property type="entry name" value="CALCIUM UNIPORTER PROTEIN, MITOCHONDRIAL"/>
    <property type="match status" value="1"/>
</dbReference>
<dbReference type="Ensembl" id="ENSDCDT00010011840.1">
    <property type="protein sequence ID" value="ENSDCDP00010011316.1"/>
    <property type="gene ID" value="ENSDCDG00010005005.1"/>
</dbReference>
<evidence type="ECO:0000256" key="1">
    <source>
        <dbReference type="ARBA" id="ARBA00004141"/>
    </source>
</evidence>
<dbReference type="Proteomes" id="UP000694580">
    <property type="component" value="Chromosome 4"/>
</dbReference>
<reference evidence="12" key="3">
    <citation type="submission" date="2025-09" db="UniProtKB">
        <authorList>
            <consortium name="Ensembl"/>
        </authorList>
    </citation>
    <scope>IDENTIFICATION</scope>
</reference>
<keyword evidence="10" id="KW-0999">Mitochondrion inner membrane</keyword>
<evidence type="ECO:0000313" key="13">
    <source>
        <dbReference type="Proteomes" id="UP000694580"/>
    </source>
</evidence>
<protein>
    <recommendedName>
        <fullName evidence="10">Calcium uniporter regulatory subunit MCUb</fullName>
    </recommendedName>
</protein>
<sequence length="325" mass="37612">MLGSVMKLQTRVLRRGVASFPLLKAQPTHCLWGRHQIAFYGSLLPSHDISVEYKHGRPVLALPLPSKREKCVFFLRPMLMTINDLIQDLKKEDPGIESAVVLTTEGEKVSCSTSVDTLLQRNFQLCINDMVYNVHSAQQDKDGHGPLLGVDDMKNMVHLLYSALHLPVHQQIKEVELRRKLDSLQQELMPLEMLRTQVDRRAELSSSWALWTGLALLSVQGGALAWLTWWVYSWDIMEPVTYFITYSTSIAVFSYYVLTKQDYVYPDAKDRQFLHYFHKGAKRKHFDVTKYNELKEEMAVVEEDLRRLRSPNQLQLPVQQIQPKE</sequence>
<keyword evidence="7 10" id="KW-1133">Transmembrane helix</keyword>
<organism evidence="12 13">
    <name type="scientific">Denticeps clupeoides</name>
    <name type="common">denticle herring</name>
    <dbReference type="NCBI Taxonomy" id="299321"/>
    <lineage>
        <taxon>Eukaryota</taxon>
        <taxon>Metazoa</taxon>
        <taxon>Chordata</taxon>
        <taxon>Craniata</taxon>
        <taxon>Vertebrata</taxon>
        <taxon>Euteleostomi</taxon>
        <taxon>Actinopterygii</taxon>
        <taxon>Neopterygii</taxon>
        <taxon>Teleostei</taxon>
        <taxon>Clupei</taxon>
        <taxon>Clupeiformes</taxon>
        <taxon>Denticipitoidei</taxon>
        <taxon>Denticipitidae</taxon>
        <taxon>Denticeps</taxon>
    </lineage>
</organism>
<dbReference type="GO" id="GO:0051560">
    <property type="term" value="P:mitochondrial calcium ion homeostasis"/>
    <property type="evidence" value="ECO:0007669"/>
    <property type="project" value="UniProtKB-UniRule"/>
</dbReference>
<comment type="subcellular location">
    <subcellularLocation>
        <location evidence="1">Membrane</location>
        <topology evidence="1">Multi-pass membrane protein</topology>
    </subcellularLocation>
    <subcellularLocation>
        <location evidence="10">Mitochondrion inner membrane</location>
        <topology evidence="10">Multi-pass membrane protein</topology>
    </subcellularLocation>
</comment>
<evidence type="ECO:0000256" key="10">
    <source>
        <dbReference type="RuleBase" id="RU367035"/>
    </source>
</evidence>
<evidence type="ECO:0000256" key="4">
    <source>
        <dbReference type="ARBA" id="ARBA00022568"/>
    </source>
</evidence>
<keyword evidence="8 10" id="KW-0406">Ion transport</keyword>
<evidence type="ECO:0000256" key="9">
    <source>
        <dbReference type="ARBA" id="ARBA00023136"/>
    </source>
</evidence>
<keyword evidence="4 10" id="KW-0109">Calcium transport</keyword>
<dbReference type="GO" id="GO:1990246">
    <property type="term" value="C:uniplex complex"/>
    <property type="evidence" value="ECO:0007669"/>
    <property type="project" value="TreeGrafter"/>
</dbReference>
<evidence type="ECO:0000313" key="12">
    <source>
        <dbReference type="Ensembl" id="ENSDCDP00010011316.1"/>
    </source>
</evidence>
<keyword evidence="6 10" id="KW-0106">Calcium</keyword>
<comment type="similarity">
    <text evidence="2 10">Belongs to the MCU (TC 1.A.77) family.</text>
</comment>
<evidence type="ECO:0000256" key="5">
    <source>
        <dbReference type="ARBA" id="ARBA00022692"/>
    </source>
</evidence>
<evidence type="ECO:0000256" key="3">
    <source>
        <dbReference type="ARBA" id="ARBA00022448"/>
    </source>
</evidence>
<evidence type="ECO:0000256" key="2">
    <source>
        <dbReference type="ARBA" id="ARBA00005653"/>
    </source>
</evidence>
<reference evidence="12" key="2">
    <citation type="submission" date="2025-08" db="UniProtKB">
        <authorList>
            <consortium name="Ensembl"/>
        </authorList>
    </citation>
    <scope>IDENTIFICATION</scope>
</reference>
<dbReference type="AlphaFoldDB" id="A0AAY4AVA7"/>
<keyword evidence="10" id="KW-0496">Mitochondrion</keyword>
<feature type="transmembrane region" description="Helical" evidence="10">
    <location>
        <begin position="208"/>
        <end position="228"/>
    </location>
</feature>
<proteinExistence type="inferred from homology"/>
<dbReference type="InterPro" id="IPR006769">
    <property type="entry name" value="MCU_C"/>
</dbReference>
<dbReference type="GO" id="GO:0019855">
    <property type="term" value="F:calcium channel inhibitor activity"/>
    <property type="evidence" value="ECO:0007669"/>
    <property type="project" value="TreeGrafter"/>
</dbReference>
<keyword evidence="13" id="KW-1185">Reference proteome</keyword>
<keyword evidence="9 10" id="KW-0472">Membrane</keyword>
<accession>A0AAY4AVA7</accession>
<evidence type="ECO:0000256" key="6">
    <source>
        <dbReference type="ARBA" id="ARBA00022837"/>
    </source>
</evidence>
<gene>
    <name evidence="12" type="primary">MCUB</name>
</gene>
<feature type="domain" description="Calcium uniporter protein C-terminal" evidence="11">
    <location>
        <begin position="92"/>
        <end position="294"/>
    </location>
</feature>
<dbReference type="GeneTree" id="ENSGT00940000158059"/>
<name>A0AAY4AVA7_9TELE</name>
<dbReference type="InterPro" id="IPR039055">
    <property type="entry name" value="MCU_fam"/>
</dbReference>
<keyword evidence="5 10" id="KW-0812">Transmembrane</keyword>